<evidence type="ECO:0000313" key="8">
    <source>
        <dbReference type="EMBL" id="MBA4542567.1"/>
    </source>
</evidence>
<dbReference type="PANTHER" id="PTHR42852:SF6">
    <property type="entry name" value="THIOL:DISULFIDE INTERCHANGE PROTEIN DSBE"/>
    <property type="match status" value="1"/>
</dbReference>
<dbReference type="EMBL" id="JACEIP010000007">
    <property type="protein sequence ID" value="MBA4542567.1"/>
    <property type="molecule type" value="Genomic_DNA"/>
</dbReference>
<keyword evidence="6" id="KW-1133">Transmembrane helix</keyword>
<dbReference type="GO" id="GO:0016209">
    <property type="term" value="F:antioxidant activity"/>
    <property type="evidence" value="ECO:0007669"/>
    <property type="project" value="InterPro"/>
</dbReference>
<keyword evidence="6" id="KW-0812">Transmembrane</keyword>
<evidence type="ECO:0000256" key="2">
    <source>
        <dbReference type="ARBA" id="ARBA00022748"/>
    </source>
</evidence>
<feature type="domain" description="Thioredoxin" evidence="7">
    <location>
        <begin position="37"/>
        <end position="175"/>
    </location>
</feature>
<sequence length="177" mass="20031">MNKKTRYWVRRVLFLFMVALVGIALYQAMNQDQADKPEAGEKAPDFQLETLDGKQMKLSDLKGKAVLLNFWGSWCDPCRKEMPVLEQAYEEYKNRGFTVVGVNIAETNVTASAFARQYGLTFPVLMDHDRDVVDLYKVGPIPTSLLIDPEGKITKRVEGPLIHGQLELYINSVLPGH</sequence>
<comment type="subcellular location">
    <subcellularLocation>
        <location evidence="1">Cell envelope</location>
    </subcellularLocation>
</comment>
<dbReference type="PROSITE" id="PS51352">
    <property type="entry name" value="THIOREDOXIN_2"/>
    <property type="match status" value="1"/>
</dbReference>
<reference evidence="8 9" key="1">
    <citation type="submission" date="2020-07" db="EMBL/GenBank/DDBJ databases">
        <authorList>
            <person name="Feng H."/>
        </authorList>
    </citation>
    <scope>NUCLEOTIDE SEQUENCE [LARGE SCALE GENOMIC DNA]</scope>
    <source>
        <strain evidence="9">s-11</strain>
    </source>
</reference>
<dbReference type="GO" id="GO:0017004">
    <property type="term" value="P:cytochrome complex assembly"/>
    <property type="evidence" value="ECO:0007669"/>
    <property type="project" value="UniProtKB-KW"/>
</dbReference>
<keyword evidence="9" id="KW-1185">Reference proteome</keyword>
<gene>
    <name evidence="8" type="primary">resA</name>
    <name evidence="8" type="ORF">H1164_06565</name>
</gene>
<dbReference type="RefSeq" id="WP_033100221.1">
    <property type="nucleotide sequence ID" value="NZ_JACEIP010000007.1"/>
</dbReference>
<organism evidence="8 9">
    <name type="scientific">Thermoactinomyces daqus</name>
    <dbReference type="NCBI Taxonomy" id="1329516"/>
    <lineage>
        <taxon>Bacteria</taxon>
        <taxon>Bacillati</taxon>
        <taxon>Bacillota</taxon>
        <taxon>Bacilli</taxon>
        <taxon>Bacillales</taxon>
        <taxon>Thermoactinomycetaceae</taxon>
        <taxon>Thermoactinomyces</taxon>
    </lineage>
</organism>
<name>A0A7W1X9F4_9BACL</name>
<proteinExistence type="predicted"/>
<dbReference type="Gene3D" id="3.40.30.10">
    <property type="entry name" value="Glutaredoxin"/>
    <property type="match status" value="1"/>
</dbReference>
<dbReference type="CDD" id="cd02966">
    <property type="entry name" value="TlpA_like_family"/>
    <property type="match status" value="1"/>
</dbReference>
<accession>A0A7W1X9F4</accession>
<dbReference type="OrthoDB" id="25753at2"/>
<dbReference type="PANTHER" id="PTHR42852">
    <property type="entry name" value="THIOL:DISULFIDE INTERCHANGE PROTEIN DSBE"/>
    <property type="match status" value="1"/>
</dbReference>
<dbReference type="SUPFAM" id="SSF52833">
    <property type="entry name" value="Thioredoxin-like"/>
    <property type="match status" value="1"/>
</dbReference>
<dbReference type="AlphaFoldDB" id="A0A7W1X9F4"/>
<keyword evidence="5" id="KW-0676">Redox-active center</keyword>
<evidence type="ECO:0000256" key="4">
    <source>
        <dbReference type="ARBA" id="ARBA00023157"/>
    </source>
</evidence>
<dbReference type="InterPro" id="IPR050553">
    <property type="entry name" value="Thioredoxin_ResA/DsbE_sf"/>
</dbReference>
<dbReference type="GO" id="GO:0016491">
    <property type="term" value="F:oxidoreductase activity"/>
    <property type="evidence" value="ECO:0007669"/>
    <property type="project" value="InterPro"/>
</dbReference>
<comment type="caution">
    <text evidence="8">The sequence shown here is derived from an EMBL/GenBank/DDBJ whole genome shotgun (WGS) entry which is preliminary data.</text>
</comment>
<evidence type="ECO:0000256" key="3">
    <source>
        <dbReference type="ARBA" id="ARBA00022968"/>
    </source>
</evidence>
<keyword evidence="4" id="KW-1015">Disulfide bond</keyword>
<keyword evidence="2" id="KW-0201">Cytochrome c-type biogenesis</keyword>
<dbReference type="InterPro" id="IPR000866">
    <property type="entry name" value="AhpC/TSA"/>
</dbReference>
<dbReference type="InterPro" id="IPR036249">
    <property type="entry name" value="Thioredoxin-like_sf"/>
</dbReference>
<evidence type="ECO:0000259" key="7">
    <source>
        <dbReference type="PROSITE" id="PS51352"/>
    </source>
</evidence>
<evidence type="ECO:0000313" key="9">
    <source>
        <dbReference type="Proteomes" id="UP000530514"/>
    </source>
</evidence>
<evidence type="ECO:0000256" key="5">
    <source>
        <dbReference type="ARBA" id="ARBA00023284"/>
    </source>
</evidence>
<keyword evidence="3" id="KW-0735">Signal-anchor</keyword>
<dbReference type="Pfam" id="PF00578">
    <property type="entry name" value="AhpC-TSA"/>
    <property type="match status" value="1"/>
</dbReference>
<evidence type="ECO:0000256" key="6">
    <source>
        <dbReference type="SAM" id="Phobius"/>
    </source>
</evidence>
<protein>
    <submittedName>
        <fullName evidence="8">Thiol-disulfide oxidoreductase ResA</fullName>
    </submittedName>
</protein>
<dbReference type="NCBIfam" id="NF002854">
    <property type="entry name" value="PRK03147.1"/>
    <property type="match status" value="1"/>
</dbReference>
<dbReference type="GO" id="GO:0030313">
    <property type="term" value="C:cell envelope"/>
    <property type="evidence" value="ECO:0007669"/>
    <property type="project" value="UniProtKB-SubCell"/>
</dbReference>
<evidence type="ECO:0000256" key="1">
    <source>
        <dbReference type="ARBA" id="ARBA00004196"/>
    </source>
</evidence>
<dbReference type="InterPro" id="IPR013766">
    <property type="entry name" value="Thioredoxin_domain"/>
</dbReference>
<dbReference type="Proteomes" id="UP000530514">
    <property type="component" value="Unassembled WGS sequence"/>
</dbReference>
<keyword evidence="6" id="KW-0472">Membrane</keyword>
<feature type="transmembrane region" description="Helical" evidence="6">
    <location>
        <begin position="12"/>
        <end position="29"/>
    </location>
</feature>